<protein>
    <recommendedName>
        <fullName evidence="2">HipA-like kinase domain-containing protein</fullName>
    </recommendedName>
</protein>
<evidence type="ECO:0000256" key="1">
    <source>
        <dbReference type="SAM" id="MobiDB-lite"/>
    </source>
</evidence>
<comment type="caution">
    <text evidence="3">The sequence shown here is derived from an EMBL/GenBank/DDBJ whole genome shotgun (WGS) entry which is preliminary data.</text>
</comment>
<proteinExistence type="predicted"/>
<organism evidence="3 4">
    <name type="scientific">Pseudofrankia asymbiotica</name>
    <dbReference type="NCBI Taxonomy" id="1834516"/>
    <lineage>
        <taxon>Bacteria</taxon>
        <taxon>Bacillati</taxon>
        <taxon>Actinomycetota</taxon>
        <taxon>Actinomycetes</taxon>
        <taxon>Frankiales</taxon>
        <taxon>Frankiaceae</taxon>
        <taxon>Pseudofrankia</taxon>
    </lineage>
</organism>
<dbReference type="AlphaFoldDB" id="A0A1V2IJ54"/>
<name>A0A1V2IJ54_9ACTN</name>
<feature type="domain" description="HipA-like kinase" evidence="2">
    <location>
        <begin position="15"/>
        <end position="157"/>
    </location>
</feature>
<keyword evidence="4" id="KW-1185">Reference proteome</keyword>
<dbReference type="STRING" id="1834516.BL253_02290"/>
<dbReference type="EMBL" id="MOMC01000006">
    <property type="protein sequence ID" value="ONH33223.1"/>
    <property type="molecule type" value="Genomic_DNA"/>
</dbReference>
<accession>A0A1V2IJ54</accession>
<dbReference type="Pfam" id="PF20613">
    <property type="entry name" value="HipA_2"/>
    <property type="match status" value="1"/>
</dbReference>
<gene>
    <name evidence="3" type="ORF">BL253_02290</name>
</gene>
<dbReference type="RefSeq" id="WP_076813173.1">
    <property type="nucleotide sequence ID" value="NZ_MOMC01000006.1"/>
</dbReference>
<evidence type="ECO:0000313" key="3">
    <source>
        <dbReference type="EMBL" id="ONH33223.1"/>
    </source>
</evidence>
<dbReference type="Proteomes" id="UP000188929">
    <property type="component" value="Unassembled WGS sequence"/>
</dbReference>
<feature type="region of interest" description="Disordered" evidence="1">
    <location>
        <begin position="269"/>
        <end position="299"/>
    </location>
</feature>
<dbReference type="OrthoDB" id="9786330at2"/>
<evidence type="ECO:0000259" key="2">
    <source>
        <dbReference type="Pfam" id="PF20613"/>
    </source>
</evidence>
<dbReference type="InterPro" id="IPR046748">
    <property type="entry name" value="HipA_2"/>
</dbReference>
<sequence length="299" mass="32337">MLRLVRATRYATPLREGGSLPGLMEGDDLGTWVVKFRGAGQGPRSLVAEVVVGELARALGLPVPELVVIDVDPRLGRVEPDQEIQDLLKASAGANLGMDYLPGSITYDPLAFEVDPGLAARVVWLDALTLNVDRSWRNPNLLVWGGRLWLIDHGAALYPHHGWPARPVEAQPPPADLAPAPVDERALPRWEEHVLLPALGADPGGALRAADAELAPRVDAELVRSVVALVQEDWLDADPERYVGWLTGRAGGRRPWLEPMVAARPAGISAAREGAGHGEGPPAWLRLARGQRTRENRRG</sequence>
<reference evidence="4" key="1">
    <citation type="submission" date="2016-10" db="EMBL/GenBank/DDBJ databases">
        <title>Frankia sp. NRRL B-16386 Genome sequencing.</title>
        <authorList>
            <person name="Ghodhbane-Gtari F."/>
            <person name="Swanson E."/>
            <person name="Gueddou A."/>
            <person name="Hezbri K."/>
            <person name="Ktari K."/>
            <person name="Nouioui I."/>
            <person name="Morris K."/>
            <person name="Simpson S."/>
            <person name="Abebe-Akele F."/>
            <person name="Thomas K."/>
            <person name="Gtari M."/>
            <person name="Tisa L.S."/>
        </authorList>
    </citation>
    <scope>NUCLEOTIDE SEQUENCE [LARGE SCALE GENOMIC DNA]</scope>
    <source>
        <strain evidence="4">NRRL B-16386</strain>
    </source>
</reference>
<evidence type="ECO:0000313" key="4">
    <source>
        <dbReference type="Proteomes" id="UP000188929"/>
    </source>
</evidence>